<dbReference type="OrthoDB" id="117390at2157"/>
<sequence length="223" mass="25440">MPIRDVRATRAELLATRRQIALADRAHTVLKRKLDGLILELSRRAGEARLRREALEERYREARDEIAAATMMEGVTGVMLAAFSVEEYPTISLTRQNVFGVILPELEGENIHKTLDERGYGLLGTASVIDDAADAFEDLIEQILATAEAEGSVTRLVVEIERMRRRVNALEYKVLPDLIEKRRAIELRRDELEREERTRLLRIKKIKARRAAEKGEDLLSGLR</sequence>
<keyword evidence="4" id="KW-0066">ATP synthesis</keyword>
<keyword evidence="7" id="KW-1185">Reference proteome</keyword>
<evidence type="ECO:0000256" key="1">
    <source>
        <dbReference type="ARBA" id="ARBA00005850"/>
    </source>
</evidence>
<evidence type="ECO:0000256" key="4">
    <source>
        <dbReference type="HAMAP-Rule" id="MF_00271"/>
    </source>
</evidence>
<gene>
    <name evidence="4" type="primary">atpD</name>
    <name evidence="6" type="ORF">ABH15_01480</name>
</gene>
<dbReference type="NCBIfam" id="TIGR00309">
    <property type="entry name" value="V_ATPase_subD"/>
    <property type="match status" value="1"/>
</dbReference>
<dbReference type="InterPro" id="IPR002699">
    <property type="entry name" value="V_ATPase_D"/>
</dbReference>
<comment type="caution">
    <text evidence="6">The sequence shown here is derived from an EMBL/GenBank/DDBJ whole genome shotgun (WGS) entry which is preliminary data.</text>
</comment>
<keyword evidence="2 4" id="KW-0813">Transport</keyword>
<keyword evidence="4" id="KW-0375">Hydrogen ion transport</keyword>
<proteinExistence type="inferred from homology"/>
<dbReference type="PANTHER" id="PTHR11671">
    <property type="entry name" value="V-TYPE ATP SYNTHASE SUBUNIT D"/>
    <property type="match status" value="1"/>
</dbReference>
<dbReference type="GO" id="GO:0005886">
    <property type="term" value="C:plasma membrane"/>
    <property type="evidence" value="ECO:0007669"/>
    <property type="project" value="UniProtKB-SubCell"/>
</dbReference>
<dbReference type="HAMAP" id="MF_00271">
    <property type="entry name" value="ATP_synth_D_arch"/>
    <property type="match status" value="1"/>
</dbReference>
<comment type="similarity">
    <text evidence="1 4">Belongs to the V-ATPase D subunit family.</text>
</comment>
<feature type="coiled-coil region" evidence="5">
    <location>
        <begin position="38"/>
        <end position="72"/>
    </location>
</feature>
<evidence type="ECO:0000256" key="2">
    <source>
        <dbReference type="ARBA" id="ARBA00022448"/>
    </source>
</evidence>
<reference evidence="6 7" key="1">
    <citation type="journal article" date="2015" name="Int. J. Syst. Evol. Microbiol.">
        <title>Methanoculleus taiwanensis sp. nov., a methanogen isolated from deep marine sediment at the deformation front area near Taiwan.</title>
        <authorList>
            <person name="Weng C.Y."/>
            <person name="Chen S.C."/>
            <person name="Lai M.C."/>
            <person name="Wu S.Y."/>
            <person name="Lin S."/>
            <person name="Yang T.F."/>
            <person name="Chen P.C."/>
        </authorList>
    </citation>
    <scope>NUCLEOTIDE SEQUENCE [LARGE SCALE GENOMIC DNA]</scope>
    <source>
        <strain evidence="6 7">CYW4</strain>
    </source>
</reference>
<dbReference type="RefSeq" id="WP_128692592.1">
    <property type="nucleotide sequence ID" value="NZ_LHQS01000001.1"/>
</dbReference>
<organism evidence="6 7">
    <name type="scientific">Methanoculleus taiwanensis</name>
    <dbReference type="NCBI Taxonomy" id="1550565"/>
    <lineage>
        <taxon>Archaea</taxon>
        <taxon>Methanobacteriati</taxon>
        <taxon>Methanobacteriota</taxon>
        <taxon>Stenosarchaea group</taxon>
        <taxon>Methanomicrobia</taxon>
        <taxon>Methanomicrobiales</taxon>
        <taxon>Methanomicrobiaceae</taxon>
        <taxon>Methanoculleus</taxon>
    </lineage>
</organism>
<comment type="subcellular location">
    <subcellularLocation>
        <location evidence="4">Cell membrane</location>
        <topology evidence="4">Peripheral membrane protein</topology>
    </subcellularLocation>
</comment>
<dbReference type="GO" id="GO:0042777">
    <property type="term" value="P:proton motive force-driven plasma membrane ATP synthesis"/>
    <property type="evidence" value="ECO:0007669"/>
    <property type="project" value="UniProtKB-UniRule"/>
</dbReference>
<evidence type="ECO:0000313" key="6">
    <source>
        <dbReference type="EMBL" id="RXE56854.1"/>
    </source>
</evidence>
<dbReference type="GO" id="GO:0046961">
    <property type="term" value="F:proton-transporting ATPase activity, rotational mechanism"/>
    <property type="evidence" value="ECO:0007669"/>
    <property type="project" value="InterPro"/>
</dbReference>
<dbReference type="GO" id="GO:0005524">
    <property type="term" value="F:ATP binding"/>
    <property type="evidence" value="ECO:0007669"/>
    <property type="project" value="UniProtKB-UniRule"/>
</dbReference>
<dbReference type="Proteomes" id="UP000290932">
    <property type="component" value="Unassembled WGS sequence"/>
</dbReference>
<name>A0A498H527_9EURY</name>
<keyword evidence="3 4" id="KW-0406">Ion transport</keyword>
<dbReference type="Gene3D" id="1.10.287.3240">
    <property type="match status" value="1"/>
</dbReference>
<feature type="coiled-coil region" evidence="5">
    <location>
        <begin position="153"/>
        <end position="195"/>
    </location>
</feature>
<dbReference type="AlphaFoldDB" id="A0A498H527"/>
<dbReference type="EMBL" id="LHQS01000001">
    <property type="protein sequence ID" value="RXE56854.1"/>
    <property type="molecule type" value="Genomic_DNA"/>
</dbReference>
<evidence type="ECO:0000313" key="7">
    <source>
        <dbReference type="Proteomes" id="UP000290932"/>
    </source>
</evidence>
<comment type="function">
    <text evidence="4">Component of the A-type ATP synthase that produces ATP from ADP in the presence of a proton gradient across the membrane.</text>
</comment>
<keyword evidence="6" id="KW-0378">Hydrolase</keyword>
<dbReference type="GO" id="GO:0046933">
    <property type="term" value="F:proton-transporting ATP synthase activity, rotational mechanism"/>
    <property type="evidence" value="ECO:0007669"/>
    <property type="project" value="UniProtKB-UniRule"/>
</dbReference>
<dbReference type="GO" id="GO:0016787">
    <property type="term" value="F:hydrolase activity"/>
    <property type="evidence" value="ECO:0007669"/>
    <property type="project" value="UniProtKB-KW"/>
</dbReference>
<accession>A0A498H527</accession>
<protein>
    <recommendedName>
        <fullName evidence="4">A-type ATP synthase subunit D</fullName>
    </recommendedName>
</protein>
<comment type="subunit">
    <text evidence="4">Has multiple subunits with at least A(3), B(3), C, D, E, F, H, I and proteolipid K(x).</text>
</comment>
<evidence type="ECO:0000256" key="5">
    <source>
        <dbReference type="SAM" id="Coils"/>
    </source>
</evidence>
<keyword evidence="4" id="KW-0472">Membrane</keyword>
<keyword evidence="5" id="KW-0175">Coiled coil</keyword>
<dbReference type="Pfam" id="PF01813">
    <property type="entry name" value="ATP-synt_D"/>
    <property type="match status" value="1"/>
</dbReference>
<evidence type="ECO:0000256" key="3">
    <source>
        <dbReference type="ARBA" id="ARBA00023065"/>
    </source>
</evidence>
<keyword evidence="4" id="KW-1003">Cell membrane</keyword>